<reference evidence="2" key="1">
    <citation type="submission" date="2013-03" db="EMBL/GenBank/DDBJ databases">
        <title>The Genome Sequence of Anopheles minimus MINIMUS1.</title>
        <authorList>
            <consortium name="The Broad Institute Genomics Platform"/>
            <person name="Neafsey D.E."/>
            <person name="Walton C."/>
            <person name="Walker B."/>
            <person name="Young S.K."/>
            <person name="Zeng Q."/>
            <person name="Gargeya S."/>
            <person name="Fitzgerald M."/>
            <person name="Haas B."/>
            <person name="Abouelleil A."/>
            <person name="Allen A.W."/>
            <person name="Alvarado L."/>
            <person name="Arachchi H.M."/>
            <person name="Berlin A.M."/>
            <person name="Chapman S.B."/>
            <person name="Gainer-Dewar J."/>
            <person name="Goldberg J."/>
            <person name="Griggs A."/>
            <person name="Gujja S."/>
            <person name="Hansen M."/>
            <person name="Howarth C."/>
            <person name="Imamovic A."/>
            <person name="Ireland A."/>
            <person name="Larimer J."/>
            <person name="McCowan C."/>
            <person name="Murphy C."/>
            <person name="Pearson M."/>
            <person name="Poon T.W."/>
            <person name="Priest M."/>
            <person name="Roberts A."/>
            <person name="Saif S."/>
            <person name="Shea T."/>
            <person name="Sisk P."/>
            <person name="Sykes S."/>
            <person name="Wortman J."/>
            <person name="Nusbaum C."/>
            <person name="Birren B."/>
        </authorList>
    </citation>
    <scope>NUCLEOTIDE SEQUENCE [LARGE SCALE GENOMIC DNA]</scope>
    <source>
        <strain evidence="2">MINIMUS1</strain>
    </source>
</reference>
<reference evidence="1" key="2">
    <citation type="submission" date="2020-05" db="UniProtKB">
        <authorList>
            <consortium name="EnsemblMetazoa"/>
        </authorList>
    </citation>
    <scope>IDENTIFICATION</scope>
    <source>
        <strain evidence="1">MINIMUS1</strain>
    </source>
</reference>
<evidence type="ECO:0000313" key="1">
    <source>
        <dbReference type="EnsemblMetazoa" id="AMIN014268-PA"/>
    </source>
</evidence>
<organism evidence="1 2">
    <name type="scientific">Anopheles minimus</name>
    <dbReference type="NCBI Taxonomy" id="112268"/>
    <lineage>
        <taxon>Eukaryota</taxon>
        <taxon>Metazoa</taxon>
        <taxon>Ecdysozoa</taxon>
        <taxon>Arthropoda</taxon>
        <taxon>Hexapoda</taxon>
        <taxon>Insecta</taxon>
        <taxon>Pterygota</taxon>
        <taxon>Neoptera</taxon>
        <taxon>Endopterygota</taxon>
        <taxon>Diptera</taxon>
        <taxon>Nematocera</taxon>
        <taxon>Culicoidea</taxon>
        <taxon>Culicidae</taxon>
        <taxon>Anophelinae</taxon>
        <taxon>Anopheles</taxon>
    </lineage>
</organism>
<dbReference type="EnsemblMetazoa" id="AMIN014268-RA">
    <property type="protein sequence ID" value="AMIN014268-PA"/>
    <property type="gene ID" value="AMIN014268"/>
</dbReference>
<name>A0A182WNH9_9DIPT</name>
<accession>A0A182WNH9</accession>
<dbReference type="VEuPathDB" id="VectorBase:AMIN014268"/>
<keyword evidence="2" id="KW-1185">Reference proteome</keyword>
<protein>
    <submittedName>
        <fullName evidence="1">Uncharacterized protein</fullName>
    </submittedName>
</protein>
<proteinExistence type="predicted"/>
<dbReference type="Proteomes" id="UP000075920">
    <property type="component" value="Unassembled WGS sequence"/>
</dbReference>
<dbReference type="AlphaFoldDB" id="A0A182WNH9"/>
<sequence>MGLSFLEPYLTIQTYVIRTTNLQLYTLLMTKLYMYGSIRIMQLSSTV</sequence>
<evidence type="ECO:0000313" key="2">
    <source>
        <dbReference type="Proteomes" id="UP000075920"/>
    </source>
</evidence>